<dbReference type="PROSITE" id="PS50056">
    <property type="entry name" value="TYR_PHOSPHATASE_2"/>
    <property type="match status" value="2"/>
</dbReference>
<evidence type="ECO:0000256" key="13">
    <source>
        <dbReference type="ARBA" id="ARBA00023180"/>
    </source>
</evidence>
<dbReference type="CDD" id="cd00063">
    <property type="entry name" value="FN3"/>
    <property type="match status" value="8"/>
</dbReference>
<dbReference type="InterPro" id="IPR036179">
    <property type="entry name" value="Ig-like_dom_sf"/>
</dbReference>
<evidence type="ECO:0000256" key="9">
    <source>
        <dbReference type="ARBA" id="ARBA00022989"/>
    </source>
</evidence>
<feature type="region of interest" description="Disordered" evidence="16">
    <location>
        <begin position="448"/>
        <end position="485"/>
    </location>
</feature>
<dbReference type="CDD" id="cd14553">
    <property type="entry name" value="R-PTPc-LAR-1"/>
    <property type="match status" value="1"/>
</dbReference>
<keyword evidence="12 22" id="KW-0675">Receptor</keyword>
<dbReference type="FunFam" id="3.90.190.10:FF:000001">
    <property type="entry name" value="Receptor-type tyrosine-protein phosphatase F isoform A"/>
    <property type="match status" value="1"/>
</dbReference>
<keyword evidence="9 17" id="KW-1133">Transmembrane helix</keyword>
<feature type="domain" description="Fibronectin type-III" evidence="21">
    <location>
        <begin position="458"/>
        <end position="557"/>
    </location>
</feature>
<keyword evidence="8" id="KW-0904">Protein phosphatase</keyword>
<dbReference type="FunFam" id="2.60.40.10:FF:000032">
    <property type="entry name" value="palladin isoform X1"/>
    <property type="match status" value="1"/>
</dbReference>
<dbReference type="FunFam" id="2.60.40.10:FF:000010">
    <property type="entry name" value="receptor-type tyrosine-protein phosphatase delta isoform X1"/>
    <property type="match status" value="1"/>
</dbReference>
<dbReference type="CDD" id="cd00096">
    <property type="entry name" value="Ig"/>
    <property type="match status" value="1"/>
</dbReference>
<accession>A0A2G8K7A2</accession>
<keyword evidence="13" id="KW-0325">Glycoprotein</keyword>
<dbReference type="Pfam" id="PF13927">
    <property type="entry name" value="Ig_3"/>
    <property type="match status" value="1"/>
</dbReference>
<proteinExistence type="inferred from homology"/>
<keyword evidence="11" id="KW-1015">Disulfide bond</keyword>
<evidence type="ECO:0000259" key="19">
    <source>
        <dbReference type="PROSITE" id="PS50056"/>
    </source>
</evidence>
<evidence type="ECO:0000259" key="21">
    <source>
        <dbReference type="PROSITE" id="PS50853"/>
    </source>
</evidence>
<dbReference type="FunFam" id="2.60.40.10:FF:000023">
    <property type="entry name" value="receptor-type tyrosine-protein phosphatase delta isoform X2"/>
    <property type="match status" value="1"/>
</dbReference>
<dbReference type="SMART" id="SM00409">
    <property type="entry name" value="IG"/>
    <property type="match status" value="3"/>
</dbReference>
<dbReference type="PRINTS" id="PR00700">
    <property type="entry name" value="PRTYPHPHTASE"/>
</dbReference>
<feature type="domain" description="Fibronectin type-III" evidence="21">
    <location>
        <begin position="913"/>
        <end position="1005"/>
    </location>
</feature>
<organism evidence="22 23">
    <name type="scientific">Stichopus japonicus</name>
    <name type="common">Sea cucumber</name>
    <dbReference type="NCBI Taxonomy" id="307972"/>
    <lineage>
        <taxon>Eukaryota</taxon>
        <taxon>Metazoa</taxon>
        <taxon>Echinodermata</taxon>
        <taxon>Eleutherozoa</taxon>
        <taxon>Echinozoa</taxon>
        <taxon>Holothuroidea</taxon>
        <taxon>Aspidochirotacea</taxon>
        <taxon>Aspidochirotida</taxon>
        <taxon>Stichopodidae</taxon>
        <taxon>Apostichopus</taxon>
    </lineage>
</organism>
<reference evidence="22 23" key="1">
    <citation type="journal article" date="2017" name="PLoS Biol.">
        <title>The sea cucumber genome provides insights into morphological evolution and visceral regeneration.</title>
        <authorList>
            <person name="Zhang X."/>
            <person name="Sun L."/>
            <person name="Yuan J."/>
            <person name="Sun Y."/>
            <person name="Gao Y."/>
            <person name="Zhang L."/>
            <person name="Li S."/>
            <person name="Dai H."/>
            <person name="Hamel J.F."/>
            <person name="Liu C."/>
            <person name="Yu Y."/>
            <person name="Liu S."/>
            <person name="Lin W."/>
            <person name="Guo K."/>
            <person name="Jin S."/>
            <person name="Xu P."/>
            <person name="Storey K.B."/>
            <person name="Huan P."/>
            <person name="Zhang T."/>
            <person name="Zhou Y."/>
            <person name="Zhang J."/>
            <person name="Lin C."/>
            <person name="Li X."/>
            <person name="Xing L."/>
            <person name="Huo D."/>
            <person name="Sun M."/>
            <person name="Wang L."/>
            <person name="Mercier A."/>
            <person name="Li F."/>
            <person name="Yang H."/>
            <person name="Xiang J."/>
        </authorList>
    </citation>
    <scope>NUCLEOTIDE SEQUENCE [LARGE SCALE GENOMIC DNA]</scope>
    <source>
        <strain evidence="22">Shaxun</strain>
        <tissue evidence="22">Muscle</tissue>
    </source>
</reference>
<dbReference type="PRINTS" id="PR00014">
    <property type="entry name" value="FNTYPEIII"/>
</dbReference>
<keyword evidence="4 17" id="KW-0812">Transmembrane</keyword>
<dbReference type="GO" id="GO:0016020">
    <property type="term" value="C:membrane"/>
    <property type="evidence" value="ECO:0007669"/>
    <property type="project" value="UniProtKB-SubCell"/>
</dbReference>
<dbReference type="PROSITE" id="PS00383">
    <property type="entry name" value="TYR_PHOSPHATASE_1"/>
    <property type="match status" value="1"/>
</dbReference>
<feature type="domain" description="Tyrosine specific protein phosphatases" evidence="19">
    <location>
        <begin position="1678"/>
        <end position="1749"/>
    </location>
</feature>
<dbReference type="Proteomes" id="UP000230750">
    <property type="component" value="Unassembled WGS sequence"/>
</dbReference>
<dbReference type="SUPFAM" id="SSF52799">
    <property type="entry name" value="(Phosphotyrosine protein) phosphatases II"/>
    <property type="match status" value="2"/>
</dbReference>
<dbReference type="PANTHER" id="PTHR46957:SF6">
    <property type="entry name" value="PROTEIN-TYROSINE-PHOSPHATASE"/>
    <property type="match status" value="1"/>
</dbReference>
<keyword evidence="6" id="KW-0677">Repeat</keyword>
<evidence type="ECO:0000256" key="14">
    <source>
        <dbReference type="ARBA" id="ARBA00023319"/>
    </source>
</evidence>
<dbReference type="InterPro" id="IPR029021">
    <property type="entry name" value="Prot-tyrosine_phosphatase-like"/>
</dbReference>
<evidence type="ECO:0000256" key="10">
    <source>
        <dbReference type="ARBA" id="ARBA00023136"/>
    </source>
</evidence>
<dbReference type="Pfam" id="PF00102">
    <property type="entry name" value="Y_phosphatase"/>
    <property type="match status" value="3"/>
</dbReference>
<dbReference type="FunFam" id="2.60.40.10:FF:000028">
    <property type="entry name" value="Neuronal cell adhesion molecule"/>
    <property type="match status" value="2"/>
</dbReference>
<dbReference type="PROSITE" id="PS50853">
    <property type="entry name" value="FN3"/>
    <property type="match status" value="7"/>
</dbReference>
<evidence type="ECO:0000259" key="20">
    <source>
        <dbReference type="PROSITE" id="PS50835"/>
    </source>
</evidence>
<dbReference type="InterPro" id="IPR013783">
    <property type="entry name" value="Ig-like_fold"/>
</dbReference>
<dbReference type="OrthoDB" id="10253954at2759"/>
<evidence type="ECO:0000256" key="11">
    <source>
        <dbReference type="ARBA" id="ARBA00023157"/>
    </source>
</evidence>
<sequence>MDAPPLGWRFGNICPSTPSPGSPAQYRSTAFQRSPQYLDVCKSPPIFTNPLVDQRGVEHGIAAFVCSATGVLPLHFNWQKDGKRAKGSRITQEDIENGSVLRIDLLRTPRDQGMYTCVVTDGNSEEARTEAQLTVYEEGSLPAGFPSIARSTQVQVVERYRQGQLTCSASGNPVPEIAWYRNNLPLQPSGRLSVVGQVLTIERSEKSDEGSYRCVATNTAGTRFSEATNLYVRVRSTPPVITLINETIEVLPGSTFKIHCVAAGSPMPVVRWQVEGIQVGDEDEEPKIGVNTYTVEDIQESVNYTCLATSTGGLDERKLEVIVKTRPGPPAPPEVGLVTATTISLTWAPPGRVAMNSYVLMYKEASSTGSFEEVTEISQQGYTVENLEPYTEYIFQVAAVNAIGRGRPSTETRERTGELGKWHRVEKKQGIQNQTLANVTFPARLCDENEQKQDQKGPSHCPTRGQRPADQRQHHLYPVGPPRKPNGVIQGYNVYYTTRPSQGLSAWFKHSVSGDSERVTTISDLTTMQIYTISVSAYTSVGEGPASDHIQVKTQQGVPGQPENFAGQAISATEIQLTWTMRDNVQITRYELYYNTSSSGSEEQYRAISPSNSFILNNLSPNTLYHIRLAASSTNGVGASTSVISIRTEQSGNAVPFDDQTAMIVEVDSAERTHDIENLEKWTVYELKMAAATIKGDGPWSTPISAQTDEDVPEGPPTTVRVSAINSTTVHVQWSPPLQSLQNGVIRGYQIHYGLVDENNEAVGRVHAVWVQLGTITEENQEQEAWLTDLHHKSRYSVEVVAYTLKGDGLQSRVQYVQTPGEVPGVPDNFEVIESDDGVYVASWMEPGVTHGEILGYNFTYGPSDAEKETVNLLAPRVRGVNYVFHLSASNDEGTGEDAHFKLAIPEDRPSGVPLRMLAEAVSSDMITVGWEPPLYEERNGVITGYTVRMYAGDPTQSISNRTSATSLTFSGLRPNTDYVVQVKAHTSVGGGPFTEEFMVRTPPESPSTPPRDVTAVSSGDSSIEVSWKAPENIKEHATGYSYVIYYTSDSSRTDVSNWPTAPVGITMRYELEDLREKTRYALAVQLQTPHGNSAISGIVYSTTQPAAPRDFTAEILINNEVRLTWKPPRGHSRDLGYVITYSTTKGFKLLNPGYYDNGKVEVDSGRKELALTILQPNMDYEFNITAKTPDDGVTPSSTIYIKTNVAPPKSVPKLEMENAVVTESTVKITMPSIPQSGGPLDSSNSSSSEKQLQSVGIRSAKRQTKKGKRQNRERFCCPQNWSHPHHRCASRRRPGTSVHPFQIPGFLHLRGTPQPEHHTKGSAGAVLKRVLLTSPPSSWVATFQTRLRSGMQVVNGFTNKPLDNGQSYSFFTRATVMSENQTPLHSTSKYSEVVTTGPNPNEVGEQGENSFTGADPSPSQNQLMVFIIAGGIGILILLLLVVLVYMLLIRRSSSSATPKRADEPLNNQHVDPVELRRIHHQTPELSDHIERLKGNDNFLFSQEYESIEPGQQFTWEHSNLETNKPKNRYANVIAYDHSRVILASVEDVPESDYINANYCDGYRKQNAYIATQGPLPETLADFWRMVWEQRSVTIVMMTKLEERNRVKCDQYWPSRGQEIYGHIQVALLDVTELASYTVRTFALVNLKSRSTEKREVRQFQFTAWPDHGVPEHATSVLAFVNRVKACNPPDAGPMVVHCSAGVGRAGAYIVIDSMLERVKHEQTVDIYGHVTCLRAQRNYMVQTEEQYIFIHESLLEAVQSGNTEVPARNLYAHIQKLSQPDPGDSVTGMESEFKRLANIKAQPSQFVSASLPANKFKNRLVNILPFEQSRVYLQPIRGVEGSDYINASHIHGYRQRNAFIATQGPLAETTEDFWRMLWDQNSTIVVMLTKLREMNRDGQSRTIRQFQFTEWPEQGVPKSGEGFIDFIGQVLKTKDQFGQDGPVTVHCSSGVGRTGVFVTLSIVLERMKYEGVVDIFQTVKMLRTQRPAMVQTEDQYQFCYKAALEYLGSFDHYT</sequence>
<evidence type="ECO:0000256" key="3">
    <source>
        <dbReference type="ARBA" id="ARBA00013064"/>
    </source>
</evidence>
<feature type="domain" description="Tyrosine-protein phosphatase" evidence="18">
    <location>
        <begin position="1501"/>
        <end position="1758"/>
    </location>
</feature>
<evidence type="ECO:0000256" key="7">
    <source>
        <dbReference type="ARBA" id="ARBA00022801"/>
    </source>
</evidence>
<comment type="caution">
    <text evidence="22">The sequence shown here is derived from an EMBL/GenBank/DDBJ whole genome shotgun (WGS) entry which is preliminary data.</text>
</comment>
<evidence type="ECO:0000256" key="4">
    <source>
        <dbReference type="ARBA" id="ARBA00022692"/>
    </source>
</evidence>
<feature type="compositionally biased region" description="Basic residues" evidence="16">
    <location>
        <begin position="1284"/>
        <end position="1295"/>
    </location>
</feature>
<dbReference type="InterPro" id="IPR003599">
    <property type="entry name" value="Ig_sub"/>
</dbReference>
<comment type="subcellular location">
    <subcellularLocation>
        <location evidence="1">Membrane</location>
        <topology evidence="1">Single-pass type I membrane protein</topology>
    </subcellularLocation>
</comment>
<dbReference type="InterPro" id="IPR000242">
    <property type="entry name" value="PTP_cat"/>
</dbReference>
<evidence type="ECO:0000256" key="1">
    <source>
        <dbReference type="ARBA" id="ARBA00004479"/>
    </source>
</evidence>
<dbReference type="InterPro" id="IPR003598">
    <property type="entry name" value="Ig_sub2"/>
</dbReference>
<evidence type="ECO:0000256" key="12">
    <source>
        <dbReference type="ARBA" id="ARBA00023170"/>
    </source>
</evidence>
<dbReference type="STRING" id="307972.A0A2G8K7A2"/>
<evidence type="ECO:0000256" key="6">
    <source>
        <dbReference type="ARBA" id="ARBA00022737"/>
    </source>
</evidence>
<evidence type="ECO:0000256" key="15">
    <source>
        <dbReference type="ARBA" id="ARBA00051722"/>
    </source>
</evidence>
<dbReference type="SMART" id="SM00060">
    <property type="entry name" value="FN3"/>
    <property type="match status" value="8"/>
</dbReference>
<feature type="domain" description="Fibronectin type-III" evidence="21">
    <location>
        <begin position="1108"/>
        <end position="1209"/>
    </location>
</feature>
<dbReference type="Pfam" id="PF00041">
    <property type="entry name" value="fn3"/>
    <property type="match status" value="7"/>
</dbReference>
<dbReference type="Pfam" id="PF07679">
    <property type="entry name" value="I-set"/>
    <property type="match status" value="2"/>
</dbReference>
<dbReference type="SMART" id="SM00404">
    <property type="entry name" value="PTPc_motif"/>
    <property type="match status" value="2"/>
</dbReference>
<dbReference type="FunFam" id="2.60.40.10:FF:000068">
    <property type="entry name" value="receptor-type tyrosine-protein phosphatase delta isoform X1"/>
    <property type="match status" value="1"/>
</dbReference>
<dbReference type="SUPFAM" id="SSF49265">
    <property type="entry name" value="Fibronectin type III"/>
    <property type="match status" value="5"/>
</dbReference>
<keyword evidence="5" id="KW-0732">Signal</keyword>
<feature type="compositionally biased region" description="Basic and acidic residues" evidence="16">
    <location>
        <begin position="448"/>
        <end position="457"/>
    </location>
</feature>
<dbReference type="SMART" id="SM00408">
    <property type="entry name" value="IGc2"/>
    <property type="match status" value="3"/>
</dbReference>
<dbReference type="InterPro" id="IPR016130">
    <property type="entry name" value="Tyr_Pase_AS"/>
</dbReference>
<feature type="region of interest" description="Disordered" evidence="16">
    <location>
        <begin position="1383"/>
        <end position="1416"/>
    </location>
</feature>
<feature type="domain" description="Fibronectin type-III" evidence="21">
    <location>
        <begin position="561"/>
        <end position="651"/>
    </location>
</feature>
<evidence type="ECO:0000259" key="18">
    <source>
        <dbReference type="PROSITE" id="PS50055"/>
    </source>
</evidence>
<dbReference type="EMBL" id="MRZV01000816">
    <property type="protein sequence ID" value="PIK43888.1"/>
    <property type="molecule type" value="Genomic_DNA"/>
</dbReference>
<feature type="compositionally biased region" description="Polar residues" evidence="16">
    <location>
        <begin position="1383"/>
        <end position="1400"/>
    </location>
</feature>
<dbReference type="Gene3D" id="2.60.40.10">
    <property type="entry name" value="Immunoglobulins"/>
    <property type="match status" value="12"/>
</dbReference>
<feature type="domain" description="Ig-like" evidence="20">
    <location>
        <begin position="44"/>
        <end position="134"/>
    </location>
</feature>
<dbReference type="InterPro" id="IPR050713">
    <property type="entry name" value="RTP_Phos/Ushers"/>
</dbReference>
<feature type="domain" description="Fibronectin type-III" evidence="21">
    <location>
        <begin position="716"/>
        <end position="822"/>
    </location>
</feature>
<dbReference type="InterPro" id="IPR003961">
    <property type="entry name" value="FN3_dom"/>
</dbReference>
<dbReference type="InterPro" id="IPR013098">
    <property type="entry name" value="Ig_I-set"/>
</dbReference>
<keyword evidence="14" id="KW-0393">Immunoglobulin domain</keyword>
<feature type="domain" description="Tyrosine specific protein phosphatases" evidence="19">
    <location>
        <begin position="1922"/>
        <end position="1998"/>
    </location>
</feature>
<dbReference type="InterPro" id="IPR007110">
    <property type="entry name" value="Ig-like_dom"/>
</dbReference>
<feature type="domain" description="Fibronectin type-III" evidence="21">
    <location>
        <begin position="1010"/>
        <end position="1107"/>
    </location>
</feature>
<evidence type="ECO:0000256" key="17">
    <source>
        <dbReference type="SAM" id="Phobius"/>
    </source>
</evidence>
<feature type="compositionally biased region" description="Basic residues" evidence="16">
    <location>
        <begin position="1260"/>
        <end position="1270"/>
    </location>
</feature>
<feature type="domain" description="Fibronectin type-III" evidence="21">
    <location>
        <begin position="329"/>
        <end position="419"/>
    </location>
</feature>
<feature type="region of interest" description="Disordered" evidence="16">
    <location>
        <begin position="1231"/>
        <end position="1297"/>
    </location>
</feature>
<evidence type="ECO:0000256" key="2">
    <source>
        <dbReference type="ARBA" id="ARBA00010504"/>
    </source>
</evidence>
<evidence type="ECO:0000256" key="5">
    <source>
        <dbReference type="ARBA" id="ARBA00022729"/>
    </source>
</evidence>
<keyword evidence="23" id="KW-1185">Reference proteome</keyword>
<dbReference type="EC" id="3.1.3.48" evidence="3"/>
<protein>
    <recommendedName>
        <fullName evidence="3">protein-tyrosine-phosphatase</fullName>
        <ecNumber evidence="3">3.1.3.48</ecNumber>
    </recommendedName>
</protein>
<dbReference type="Gene3D" id="3.90.190.10">
    <property type="entry name" value="Protein tyrosine phosphatase superfamily"/>
    <property type="match status" value="3"/>
</dbReference>
<feature type="domain" description="Ig-like" evidence="20">
    <location>
        <begin position="238"/>
        <end position="320"/>
    </location>
</feature>
<evidence type="ECO:0000313" key="22">
    <source>
        <dbReference type="EMBL" id="PIK43888.1"/>
    </source>
</evidence>
<name>A0A2G8K7A2_STIJA</name>
<dbReference type="SUPFAM" id="SSF48726">
    <property type="entry name" value="Immunoglobulin"/>
    <property type="match status" value="3"/>
</dbReference>
<keyword evidence="7" id="KW-0378">Hydrolase</keyword>
<dbReference type="GO" id="GO:0004725">
    <property type="term" value="F:protein tyrosine phosphatase activity"/>
    <property type="evidence" value="ECO:0007669"/>
    <property type="project" value="UniProtKB-EC"/>
</dbReference>
<dbReference type="PANTHER" id="PTHR46957">
    <property type="entry name" value="CYTOKINE RECEPTOR"/>
    <property type="match status" value="1"/>
</dbReference>
<dbReference type="PROSITE" id="PS50055">
    <property type="entry name" value="TYR_PHOSPHATASE_PTP"/>
    <property type="match status" value="2"/>
</dbReference>
<dbReference type="PROSITE" id="PS50835">
    <property type="entry name" value="IG_LIKE"/>
    <property type="match status" value="3"/>
</dbReference>
<dbReference type="InterPro" id="IPR000387">
    <property type="entry name" value="Tyr_Pase_dom"/>
</dbReference>
<evidence type="ECO:0000256" key="16">
    <source>
        <dbReference type="SAM" id="MobiDB-lite"/>
    </source>
</evidence>
<dbReference type="InterPro" id="IPR036116">
    <property type="entry name" value="FN3_sf"/>
</dbReference>
<feature type="domain" description="Tyrosine-protein phosphatase" evidence="18">
    <location>
        <begin position="1790"/>
        <end position="2007"/>
    </location>
</feature>
<comment type="catalytic activity">
    <reaction evidence="15">
        <text>O-phospho-L-tyrosyl-[protein] + H2O = L-tyrosyl-[protein] + phosphate</text>
        <dbReference type="Rhea" id="RHEA:10684"/>
        <dbReference type="Rhea" id="RHEA-COMP:10136"/>
        <dbReference type="Rhea" id="RHEA-COMP:20101"/>
        <dbReference type="ChEBI" id="CHEBI:15377"/>
        <dbReference type="ChEBI" id="CHEBI:43474"/>
        <dbReference type="ChEBI" id="CHEBI:46858"/>
        <dbReference type="ChEBI" id="CHEBI:61978"/>
        <dbReference type="EC" id="3.1.3.48"/>
    </reaction>
</comment>
<gene>
    <name evidence="22" type="ORF">BSL78_19257</name>
</gene>
<dbReference type="InterPro" id="IPR003595">
    <property type="entry name" value="Tyr_Pase_cat"/>
</dbReference>
<dbReference type="SMART" id="SM00194">
    <property type="entry name" value="PTPc"/>
    <property type="match status" value="2"/>
</dbReference>
<feature type="transmembrane region" description="Helical" evidence="17">
    <location>
        <begin position="1424"/>
        <end position="1450"/>
    </location>
</feature>
<evidence type="ECO:0000256" key="8">
    <source>
        <dbReference type="ARBA" id="ARBA00022912"/>
    </source>
</evidence>
<keyword evidence="10 17" id="KW-0472">Membrane</keyword>
<evidence type="ECO:0000313" key="23">
    <source>
        <dbReference type="Proteomes" id="UP000230750"/>
    </source>
</evidence>
<feature type="domain" description="Ig-like" evidence="20">
    <location>
        <begin position="146"/>
        <end position="225"/>
    </location>
</feature>
<comment type="similarity">
    <text evidence="2">Belongs to the protein-tyrosine phosphatase family. Receptor class 2A subfamily.</text>
</comment>